<evidence type="ECO:0000313" key="4">
    <source>
        <dbReference type="Proteomes" id="UP001174209"/>
    </source>
</evidence>
<evidence type="ECO:0000256" key="1">
    <source>
        <dbReference type="ARBA" id="ARBA00010613"/>
    </source>
</evidence>
<dbReference type="Proteomes" id="UP001174209">
    <property type="component" value="Unassembled WGS sequence"/>
</dbReference>
<dbReference type="InterPro" id="IPR003010">
    <property type="entry name" value="C-N_Hydrolase"/>
</dbReference>
<dbReference type="CDD" id="cd07581">
    <property type="entry name" value="nitrilase_3"/>
    <property type="match status" value="1"/>
</dbReference>
<dbReference type="PANTHER" id="PTHR23088">
    <property type="entry name" value="NITRILASE-RELATED"/>
    <property type="match status" value="1"/>
</dbReference>
<dbReference type="InterPro" id="IPR001110">
    <property type="entry name" value="UPF0012_CS"/>
</dbReference>
<gene>
    <name evidence="3" type="ORF">P5G52_15515</name>
</gene>
<keyword evidence="4" id="KW-1185">Reference proteome</keyword>
<evidence type="ECO:0000313" key="3">
    <source>
        <dbReference type="EMBL" id="MDN4612275.1"/>
    </source>
</evidence>
<evidence type="ECO:0000259" key="2">
    <source>
        <dbReference type="PROSITE" id="PS50263"/>
    </source>
</evidence>
<dbReference type="InterPro" id="IPR036526">
    <property type="entry name" value="C-N_Hydrolase_sf"/>
</dbReference>
<proteinExistence type="inferred from homology"/>
<name>A0ABT8K4B0_9MICC</name>
<dbReference type="RefSeq" id="WP_301229170.1">
    <property type="nucleotide sequence ID" value="NZ_JAROCG010000002.1"/>
</dbReference>
<dbReference type="PROSITE" id="PS50263">
    <property type="entry name" value="CN_HYDROLASE"/>
    <property type="match status" value="1"/>
</dbReference>
<organism evidence="3 4">
    <name type="scientific">Arthrobacter burdickii</name>
    <dbReference type="NCBI Taxonomy" id="3035920"/>
    <lineage>
        <taxon>Bacteria</taxon>
        <taxon>Bacillati</taxon>
        <taxon>Actinomycetota</taxon>
        <taxon>Actinomycetes</taxon>
        <taxon>Micrococcales</taxon>
        <taxon>Micrococcaceae</taxon>
        <taxon>Arthrobacter</taxon>
    </lineage>
</organism>
<sequence>MRITLGQLASGPDTAANLARMEEVAAAAADAGSTLAVFPEYASYEKSRVDSSFVAAAEPLDGDVVRALAAMARRHRITVVAGVIETSEEHERAYNTIVALDPTGSLVAAYRKIHLFDSQGFHESRHIRPAPDVGPVTFPLDGTVVGLLTCYDLRFPGVARALADAGAQVVLAPSSWVPGPGKTDQWDVLLRARALDNGVFVAGVSQAEPVSIGRSIVAGPLGGVLGSCGPAEDVLTVDLHLGAVTDARRQFPLAEQRRV</sequence>
<comment type="similarity">
    <text evidence="1">Belongs to the carbon-nitrogen hydrolase superfamily. NIT1/NIT2 family.</text>
</comment>
<dbReference type="PROSITE" id="PS01227">
    <property type="entry name" value="UPF0012"/>
    <property type="match status" value="1"/>
</dbReference>
<protein>
    <submittedName>
        <fullName evidence="3">Carbon-nitrogen hydrolase family protein</fullName>
    </submittedName>
</protein>
<dbReference type="Pfam" id="PF00795">
    <property type="entry name" value="CN_hydrolase"/>
    <property type="match status" value="1"/>
</dbReference>
<feature type="domain" description="CN hydrolase" evidence="2">
    <location>
        <begin position="1"/>
        <end position="241"/>
    </location>
</feature>
<dbReference type="EMBL" id="JAROCG010000002">
    <property type="protein sequence ID" value="MDN4612275.1"/>
    <property type="molecule type" value="Genomic_DNA"/>
</dbReference>
<keyword evidence="3" id="KW-0378">Hydrolase</keyword>
<dbReference type="Gene3D" id="3.60.110.10">
    <property type="entry name" value="Carbon-nitrogen hydrolase"/>
    <property type="match status" value="1"/>
</dbReference>
<dbReference type="PANTHER" id="PTHR23088:SF27">
    <property type="entry name" value="DEAMINATED GLUTATHIONE AMIDASE"/>
    <property type="match status" value="1"/>
</dbReference>
<reference evidence="3" key="1">
    <citation type="submission" date="2023-06" db="EMBL/GenBank/DDBJ databases">
        <title>MT1 and MT2 Draft Genomes of Novel Species.</title>
        <authorList>
            <person name="Venkateswaran K."/>
        </authorList>
    </citation>
    <scope>NUCLEOTIDE SEQUENCE</scope>
    <source>
        <strain evidence="3">IIF3SC-B10</strain>
    </source>
</reference>
<accession>A0ABT8K4B0</accession>
<dbReference type="GO" id="GO:0016787">
    <property type="term" value="F:hydrolase activity"/>
    <property type="evidence" value="ECO:0007669"/>
    <property type="project" value="UniProtKB-KW"/>
</dbReference>
<dbReference type="SUPFAM" id="SSF56317">
    <property type="entry name" value="Carbon-nitrogen hydrolase"/>
    <property type="match status" value="1"/>
</dbReference>
<comment type="caution">
    <text evidence="3">The sequence shown here is derived from an EMBL/GenBank/DDBJ whole genome shotgun (WGS) entry which is preliminary data.</text>
</comment>